<evidence type="ECO:0000313" key="2">
    <source>
        <dbReference type="Proteomes" id="UP000094527"/>
    </source>
</evidence>
<dbReference type="EMBL" id="LJIJ01000559">
    <property type="protein sequence ID" value="ODM96240.1"/>
    <property type="molecule type" value="Genomic_DNA"/>
</dbReference>
<keyword evidence="2" id="KW-1185">Reference proteome</keyword>
<proteinExistence type="predicted"/>
<protein>
    <submittedName>
        <fullName evidence="1">Uncharacterized protein</fullName>
    </submittedName>
</protein>
<organism evidence="1 2">
    <name type="scientific">Orchesella cincta</name>
    <name type="common">Springtail</name>
    <name type="synonym">Podura cincta</name>
    <dbReference type="NCBI Taxonomy" id="48709"/>
    <lineage>
        <taxon>Eukaryota</taxon>
        <taxon>Metazoa</taxon>
        <taxon>Ecdysozoa</taxon>
        <taxon>Arthropoda</taxon>
        <taxon>Hexapoda</taxon>
        <taxon>Collembola</taxon>
        <taxon>Entomobryomorpha</taxon>
        <taxon>Entomobryoidea</taxon>
        <taxon>Orchesellidae</taxon>
        <taxon>Orchesellinae</taxon>
        <taxon>Orchesella</taxon>
    </lineage>
</organism>
<accession>A0A1D2MT11</accession>
<name>A0A1D2MT11_ORCCI</name>
<reference evidence="1 2" key="1">
    <citation type="journal article" date="2016" name="Genome Biol. Evol.">
        <title>Gene Family Evolution Reflects Adaptation to Soil Environmental Stressors in the Genome of the Collembolan Orchesella cincta.</title>
        <authorList>
            <person name="Faddeeva-Vakhrusheva A."/>
            <person name="Derks M.F."/>
            <person name="Anvar S.Y."/>
            <person name="Agamennone V."/>
            <person name="Suring W."/>
            <person name="Smit S."/>
            <person name="van Straalen N.M."/>
            <person name="Roelofs D."/>
        </authorList>
    </citation>
    <scope>NUCLEOTIDE SEQUENCE [LARGE SCALE GENOMIC DNA]</scope>
    <source>
        <tissue evidence="1">Mixed pool</tissue>
    </source>
</reference>
<dbReference type="AlphaFoldDB" id="A0A1D2MT11"/>
<sequence length="66" mass="7442">MTGGMRIENCLHLELVIVASLETELVIRLIALANKTPKFPRFQQLAQGPVKVPKPHSLSVFLRDLY</sequence>
<evidence type="ECO:0000313" key="1">
    <source>
        <dbReference type="EMBL" id="ODM96240.1"/>
    </source>
</evidence>
<comment type="caution">
    <text evidence="1">The sequence shown here is derived from an EMBL/GenBank/DDBJ whole genome shotgun (WGS) entry which is preliminary data.</text>
</comment>
<gene>
    <name evidence="1" type="ORF">Ocin01_10430</name>
</gene>
<dbReference type="Proteomes" id="UP000094527">
    <property type="component" value="Unassembled WGS sequence"/>
</dbReference>